<accession>A0AAD5SYT9</accession>
<feature type="transmembrane region" description="Helical" evidence="1">
    <location>
        <begin position="89"/>
        <end position="108"/>
    </location>
</feature>
<evidence type="ECO:0000313" key="2">
    <source>
        <dbReference type="EMBL" id="KAJ3119835.1"/>
    </source>
</evidence>
<dbReference type="AlphaFoldDB" id="A0AAD5SYT9"/>
<reference evidence="2" key="1">
    <citation type="submission" date="2020-05" db="EMBL/GenBank/DDBJ databases">
        <title>Phylogenomic resolution of chytrid fungi.</title>
        <authorList>
            <person name="Stajich J.E."/>
            <person name="Amses K."/>
            <person name="Simmons R."/>
            <person name="Seto K."/>
            <person name="Myers J."/>
            <person name="Bonds A."/>
            <person name="Quandt C.A."/>
            <person name="Barry K."/>
            <person name="Liu P."/>
            <person name="Grigoriev I."/>
            <person name="Longcore J.E."/>
            <person name="James T.Y."/>
        </authorList>
    </citation>
    <scope>NUCLEOTIDE SEQUENCE</scope>
    <source>
        <strain evidence="2">JEL0513</strain>
    </source>
</reference>
<dbReference type="EMBL" id="JADGJH010001020">
    <property type="protein sequence ID" value="KAJ3119835.1"/>
    <property type="molecule type" value="Genomic_DNA"/>
</dbReference>
<comment type="caution">
    <text evidence="2">The sequence shown here is derived from an EMBL/GenBank/DDBJ whole genome shotgun (WGS) entry which is preliminary data.</text>
</comment>
<evidence type="ECO:0000256" key="1">
    <source>
        <dbReference type="SAM" id="Phobius"/>
    </source>
</evidence>
<evidence type="ECO:0000313" key="3">
    <source>
        <dbReference type="Proteomes" id="UP001211907"/>
    </source>
</evidence>
<feature type="transmembrane region" description="Helical" evidence="1">
    <location>
        <begin position="56"/>
        <end position="77"/>
    </location>
</feature>
<feature type="transmembrane region" description="Helical" evidence="1">
    <location>
        <begin position="115"/>
        <end position="141"/>
    </location>
</feature>
<proteinExistence type="predicted"/>
<dbReference type="Proteomes" id="UP001211907">
    <property type="component" value="Unassembled WGS sequence"/>
</dbReference>
<feature type="transmembrane region" description="Helical" evidence="1">
    <location>
        <begin position="20"/>
        <end position="44"/>
    </location>
</feature>
<keyword evidence="1" id="KW-1133">Transmembrane helix</keyword>
<sequence>MTQTQLPRSDLFRGSLIVTLRPWSAAVFAGVIVQTAVVLGYAYSSSSGSITSVVQQHLVITQIALLVLSTFLVGYSYLAFKPPNSSLEAVLRSLASGLAFGTTFNFLLDLASTRAFSYMCAPAIFANVLNLAVVWSLSFWIKKLEKSNTNATRIAVLNV</sequence>
<keyword evidence="1" id="KW-0812">Transmembrane</keyword>
<gene>
    <name evidence="2" type="ORF">HK100_000140</name>
</gene>
<protein>
    <submittedName>
        <fullName evidence="2">Uncharacterized protein</fullName>
    </submittedName>
</protein>
<keyword evidence="1" id="KW-0472">Membrane</keyword>
<organism evidence="2 3">
    <name type="scientific">Physocladia obscura</name>
    <dbReference type="NCBI Taxonomy" id="109957"/>
    <lineage>
        <taxon>Eukaryota</taxon>
        <taxon>Fungi</taxon>
        <taxon>Fungi incertae sedis</taxon>
        <taxon>Chytridiomycota</taxon>
        <taxon>Chytridiomycota incertae sedis</taxon>
        <taxon>Chytridiomycetes</taxon>
        <taxon>Chytridiales</taxon>
        <taxon>Chytriomycetaceae</taxon>
        <taxon>Physocladia</taxon>
    </lineage>
</organism>
<name>A0AAD5SYT9_9FUNG</name>
<keyword evidence="3" id="KW-1185">Reference proteome</keyword>